<comment type="caution">
    <text evidence="2">The sequence shown here is derived from an EMBL/GenBank/DDBJ whole genome shotgun (WGS) entry which is preliminary data.</text>
</comment>
<dbReference type="PANTHER" id="PTHR33371">
    <property type="entry name" value="INTERMEMBRANE PHOSPHOLIPID TRANSPORT SYSTEM BINDING PROTEIN MLAD-RELATED"/>
    <property type="match status" value="1"/>
</dbReference>
<dbReference type="InterPro" id="IPR003399">
    <property type="entry name" value="Mce/MlaD"/>
</dbReference>
<dbReference type="PANTHER" id="PTHR33371:SF4">
    <property type="entry name" value="INTERMEMBRANE PHOSPHOLIPID TRANSPORT SYSTEM BINDING PROTEIN MLAD"/>
    <property type="match status" value="1"/>
</dbReference>
<organism evidence="2 3">
    <name type="scientific">Pelagibius litoralis</name>
    <dbReference type="NCBI Taxonomy" id="374515"/>
    <lineage>
        <taxon>Bacteria</taxon>
        <taxon>Pseudomonadati</taxon>
        <taxon>Pseudomonadota</taxon>
        <taxon>Alphaproteobacteria</taxon>
        <taxon>Rhodospirillales</taxon>
        <taxon>Rhodovibrionaceae</taxon>
        <taxon>Pelagibius</taxon>
    </lineage>
</organism>
<dbReference type="Proteomes" id="UP000761264">
    <property type="component" value="Unassembled WGS sequence"/>
</dbReference>
<dbReference type="EMBL" id="JAAQPH010000006">
    <property type="protein sequence ID" value="NIA68765.1"/>
    <property type="molecule type" value="Genomic_DNA"/>
</dbReference>
<dbReference type="AlphaFoldDB" id="A0A967EXC0"/>
<evidence type="ECO:0000259" key="1">
    <source>
        <dbReference type="Pfam" id="PF02470"/>
    </source>
</evidence>
<dbReference type="RefSeq" id="WP_167223714.1">
    <property type="nucleotide sequence ID" value="NZ_JAAQPH010000006.1"/>
</dbReference>
<evidence type="ECO:0000313" key="2">
    <source>
        <dbReference type="EMBL" id="NIA68765.1"/>
    </source>
</evidence>
<sequence length="158" mass="16724">MRRNMIETIMGAVVLLVAVSFVIFAFRTTSLQSANSGGYELLVEFDDASGLVTGTDVRMAGVKVGSVLSQRLNPDTYFAQVSLTINEAIKLPSDSSARIIPEGLLGGNYVALEPGGADDYLSDGGQIQFTQGSINVVDLLGRFIFSAADLSKPAEDAQ</sequence>
<protein>
    <submittedName>
        <fullName evidence="2">Outer membrane lipid asymmetry maintenance protein MlaD</fullName>
    </submittedName>
</protein>
<proteinExistence type="predicted"/>
<gene>
    <name evidence="2" type="primary">mlaD</name>
    <name evidence="2" type="ORF">HBA54_09195</name>
</gene>
<dbReference type="NCBIfam" id="TIGR04430">
    <property type="entry name" value="OM_asym_MlaD"/>
    <property type="match status" value="1"/>
</dbReference>
<accession>A0A967EXC0</accession>
<dbReference type="Pfam" id="PF02470">
    <property type="entry name" value="MlaD"/>
    <property type="match status" value="1"/>
</dbReference>
<reference evidence="2" key="1">
    <citation type="submission" date="2020-03" db="EMBL/GenBank/DDBJ databases">
        <title>Genome of Pelagibius litoralis DSM 21314T.</title>
        <authorList>
            <person name="Wang G."/>
        </authorList>
    </citation>
    <scope>NUCLEOTIDE SEQUENCE</scope>
    <source>
        <strain evidence="2">DSM 21314</strain>
    </source>
</reference>
<feature type="domain" description="Mce/MlaD" evidence="1">
    <location>
        <begin position="38"/>
        <end position="115"/>
    </location>
</feature>
<dbReference type="InterPro" id="IPR052336">
    <property type="entry name" value="MlaD_Phospholipid_Transporter"/>
</dbReference>
<evidence type="ECO:0000313" key="3">
    <source>
        <dbReference type="Proteomes" id="UP000761264"/>
    </source>
</evidence>
<keyword evidence="3" id="KW-1185">Reference proteome</keyword>
<name>A0A967EXC0_9PROT</name>
<dbReference type="InterPro" id="IPR030970">
    <property type="entry name" value="ABC_MlaD"/>
</dbReference>
<dbReference type="GO" id="GO:0015914">
    <property type="term" value="P:phospholipid transport"/>
    <property type="evidence" value="ECO:0007669"/>
    <property type="project" value="InterPro"/>
</dbReference>